<dbReference type="RefSeq" id="WP_106706211.1">
    <property type="nucleotide sequence ID" value="NZ_PXXU01000010.1"/>
</dbReference>
<dbReference type="PANTHER" id="PTHR33525:SF4">
    <property type="entry name" value="CYCLIC DI-GMP PHOSPHODIESTERASE CDGJ"/>
    <property type="match status" value="1"/>
</dbReference>
<feature type="domain" description="HDOD" evidence="1">
    <location>
        <begin position="201"/>
        <end position="399"/>
    </location>
</feature>
<organism evidence="2 3">
    <name type="scientific">Nitrosomonas supralitoralis</name>
    <dbReference type="NCBI Taxonomy" id="2116706"/>
    <lineage>
        <taxon>Bacteria</taxon>
        <taxon>Pseudomonadati</taxon>
        <taxon>Pseudomonadota</taxon>
        <taxon>Betaproteobacteria</taxon>
        <taxon>Nitrosomonadales</taxon>
        <taxon>Nitrosomonadaceae</taxon>
        <taxon>Nitrosomonas</taxon>
    </lineage>
</organism>
<gene>
    <name evidence="2" type="ORF">C7H79_05075</name>
</gene>
<evidence type="ECO:0000259" key="1">
    <source>
        <dbReference type="PROSITE" id="PS51833"/>
    </source>
</evidence>
<dbReference type="InterPro" id="IPR001633">
    <property type="entry name" value="EAL_dom"/>
</dbReference>
<protein>
    <submittedName>
        <fullName evidence="2">Diguanylate phosphodiesterase</fullName>
    </submittedName>
</protein>
<dbReference type="PROSITE" id="PS51833">
    <property type="entry name" value="HDOD"/>
    <property type="match status" value="1"/>
</dbReference>
<dbReference type="SUPFAM" id="SSF109604">
    <property type="entry name" value="HD-domain/PDEase-like"/>
    <property type="match status" value="1"/>
</dbReference>
<dbReference type="SUPFAM" id="SSF141868">
    <property type="entry name" value="EAL domain-like"/>
    <property type="match status" value="1"/>
</dbReference>
<evidence type="ECO:0000313" key="2">
    <source>
        <dbReference type="EMBL" id="PSJ18057.1"/>
    </source>
</evidence>
<dbReference type="InterPro" id="IPR013976">
    <property type="entry name" value="HDOD"/>
</dbReference>
<sequence>MGKVCLGRQPILDRNHNLVAFELLFRQEESEETANFTNDLSASANVIVNAYGKFGIHNVLGHLRGFINADPDLILSDIISLLPSKHIVLEVRESACITAEFLQRCKELKQKGYQFALDNIVAINSKVELLLPLASVVKVDVLALTRDQLTQLVNQLNHWPVLLLALRVESQEQEEHCRQLGFQMFQGYYFAKPEVMSAKRADPGKMPLLKLLALILRGNSLDSNSDSEIDEIEKEFKLQPSLSYNLLRMVNAGNDGLPLKINSIKQAVQLMGCKQLQKWIQLLLYTSSQSKDSLSDEITQTAVIRGKLMELIATAERPHDKNYQERAYMIGILSLLDEQLGIEMQQIIRKLGISDDMTLALLTRHGRLGQALKLIEAKEKGEIASIHSILSELDFLSLEELSDIETQVKGWIDRTNATANKLSDVA</sequence>
<dbReference type="EMBL" id="PXXU01000010">
    <property type="protein sequence ID" value="PSJ18057.1"/>
    <property type="molecule type" value="Genomic_DNA"/>
</dbReference>
<proteinExistence type="predicted"/>
<dbReference type="Gene3D" id="1.10.3210.10">
    <property type="entry name" value="Hypothetical protein af1432"/>
    <property type="match status" value="1"/>
</dbReference>
<dbReference type="InterPro" id="IPR014408">
    <property type="entry name" value="dGMP_Pdiesterase_EAL/HD-GYP"/>
</dbReference>
<reference evidence="2 3" key="1">
    <citation type="submission" date="2018-03" db="EMBL/GenBank/DDBJ databases">
        <title>Draft genome of Nitrosomonas supralitoralis APG5.</title>
        <authorList>
            <person name="Urakawa H."/>
            <person name="Lopez J.V."/>
        </authorList>
    </citation>
    <scope>NUCLEOTIDE SEQUENCE [LARGE SCALE GENOMIC DNA]</scope>
    <source>
        <strain evidence="2 3">APG5</strain>
    </source>
</reference>
<dbReference type="Proteomes" id="UP000241912">
    <property type="component" value="Unassembled WGS sequence"/>
</dbReference>
<dbReference type="Gene3D" id="3.20.20.450">
    <property type="entry name" value="EAL domain"/>
    <property type="match status" value="1"/>
</dbReference>
<comment type="caution">
    <text evidence="2">The sequence shown here is derived from an EMBL/GenBank/DDBJ whole genome shotgun (WGS) entry which is preliminary data.</text>
</comment>
<dbReference type="PANTHER" id="PTHR33525">
    <property type="match status" value="1"/>
</dbReference>
<dbReference type="OrthoDB" id="9804751at2"/>
<dbReference type="AlphaFoldDB" id="A0A2P7NX62"/>
<dbReference type="Pfam" id="PF08668">
    <property type="entry name" value="HDOD"/>
    <property type="match status" value="1"/>
</dbReference>
<dbReference type="InterPro" id="IPR052340">
    <property type="entry name" value="RNase_Y/CdgJ"/>
</dbReference>
<name>A0A2P7NX62_9PROT</name>
<keyword evidence="3" id="KW-1185">Reference proteome</keyword>
<dbReference type="InterPro" id="IPR035919">
    <property type="entry name" value="EAL_sf"/>
</dbReference>
<accession>A0A2P7NX62</accession>
<dbReference type="Pfam" id="PF00563">
    <property type="entry name" value="EAL"/>
    <property type="match status" value="1"/>
</dbReference>
<evidence type="ECO:0000313" key="3">
    <source>
        <dbReference type="Proteomes" id="UP000241912"/>
    </source>
</evidence>
<dbReference type="PIRSF" id="PIRSF003180">
    <property type="entry name" value="DiGMPpdiest_YuxH"/>
    <property type="match status" value="1"/>
</dbReference>